<dbReference type="Gene3D" id="3.40.50.300">
    <property type="entry name" value="P-loop containing nucleotide triphosphate hydrolases"/>
    <property type="match status" value="1"/>
</dbReference>
<dbReference type="InterPro" id="IPR019734">
    <property type="entry name" value="TPR_rpt"/>
</dbReference>
<dbReference type="InterPro" id="IPR003593">
    <property type="entry name" value="AAA+_ATPase"/>
</dbReference>
<dbReference type="AlphaFoldDB" id="A0AAU9WCS4"/>
<proteinExistence type="predicted"/>
<dbReference type="InterPro" id="IPR011990">
    <property type="entry name" value="TPR-like_helical_dom_sf"/>
</dbReference>
<organism evidence="3 4">
    <name type="scientific">Pocillopora meandrina</name>
    <dbReference type="NCBI Taxonomy" id="46732"/>
    <lineage>
        <taxon>Eukaryota</taxon>
        <taxon>Metazoa</taxon>
        <taxon>Cnidaria</taxon>
        <taxon>Anthozoa</taxon>
        <taxon>Hexacorallia</taxon>
        <taxon>Scleractinia</taxon>
        <taxon>Astrocoeniina</taxon>
        <taxon>Pocilloporidae</taxon>
        <taxon>Pocillopora</taxon>
    </lineage>
</organism>
<dbReference type="Pfam" id="PF18738">
    <property type="entry name" value="HEPN_DZIP3"/>
    <property type="match status" value="1"/>
</dbReference>
<keyword evidence="1" id="KW-0802">TPR repeat</keyword>
<dbReference type="SMART" id="SM00382">
    <property type="entry name" value="AAA"/>
    <property type="match status" value="1"/>
</dbReference>
<dbReference type="Pfam" id="PF13424">
    <property type="entry name" value="TPR_12"/>
    <property type="match status" value="1"/>
</dbReference>
<accession>A0AAU9WCS4</accession>
<protein>
    <recommendedName>
        <fullName evidence="2">AAA+ ATPase domain-containing protein</fullName>
    </recommendedName>
</protein>
<feature type="non-terminal residue" evidence="3">
    <location>
        <position position="1"/>
    </location>
</feature>
<dbReference type="EMBL" id="CALNXJ010000012">
    <property type="protein sequence ID" value="CAH3110282.1"/>
    <property type="molecule type" value="Genomic_DNA"/>
</dbReference>
<dbReference type="Pfam" id="PF05729">
    <property type="entry name" value="NACHT"/>
    <property type="match status" value="1"/>
</dbReference>
<name>A0AAU9WCS4_9CNID</name>
<evidence type="ECO:0000313" key="3">
    <source>
        <dbReference type="EMBL" id="CAH3110282.1"/>
    </source>
</evidence>
<dbReference type="CDD" id="cd00009">
    <property type="entry name" value="AAA"/>
    <property type="match status" value="1"/>
</dbReference>
<keyword evidence="4" id="KW-1185">Reference proteome</keyword>
<dbReference type="InterPro" id="IPR027417">
    <property type="entry name" value="P-loop_NTPase"/>
</dbReference>
<feature type="domain" description="AAA+ ATPase" evidence="2">
    <location>
        <begin position="115"/>
        <end position="266"/>
    </location>
</feature>
<dbReference type="SUPFAM" id="SSF52540">
    <property type="entry name" value="P-loop containing nucleoside triphosphate hydrolases"/>
    <property type="match status" value="1"/>
</dbReference>
<dbReference type="SMART" id="SM00028">
    <property type="entry name" value="TPR"/>
    <property type="match status" value="3"/>
</dbReference>
<reference evidence="3 4" key="1">
    <citation type="submission" date="2022-05" db="EMBL/GenBank/DDBJ databases">
        <authorList>
            <consortium name="Genoscope - CEA"/>
            <person name="William W."/>
        </authorList>
    </citation>
    <scope>NUCLEOTIDE SEQUENCE [LARGE SCALE GENOMIC DNA]</scope>
</reference>
<feature type="repeat" description="TPR" evidence="1">
    <location>
        <begin position="705"/>
        <end position="738"/>
    </location>
</feature>
<evidence type="ECO:0000313" key="4">
    <source>
        <dbReference type="Proteomes" id="UP001159428"/>
    </source>
</evidence>
<gene>
    <name evidence="3" type="ORF">PMEA_00003580</name>
</gene>
<dbReference type="Proteomes" id="UP001159428">
    <property type="component" value="Unassembled WGS sequence"/>
</dbReference>
<sequence>LSQLFRIRCFRNELFHGPSTGIAKVEFENKWEKIGSSLEETEIYRIKEEMEALKNNPIDHDTKRRSEEQAEKWNKVQEQQKSSLRHCLPREIPEELVFGRNKHIERIKKLAEGGKTPVVLITGGPGFGKTTVAKRVAHELKKSETKVTVLFCSLQTKTDFNEVVVGMINSCGKASTQVREKPGQWLTNWSIHVPNQVTFVLDNADGVLESSDRESFISILSDMRMLSVEKVGFVITTRKTFKNTDLQPLEVRLGPLSAAQAKKLLLSKVQVCEGAQQHPSRADYIAKDLCGCVPQALCIVGSLLSDYPEETLIESLEKEPLAVLEDDEGSVEKAIKTSFDLLKKPDQEVFILLSLFQGPFDTDAVQAVTKAHCSTSGALPISILRSLKYRSLVEELYSRRYQMHPLIQSYAMKIGRDKYDKLWTMGRKLACVHFMLRLAKNADIYWSKDTCKASLVSFQDEKDNFEHFLQIYAQAREEKDPEIMKDCEPFLDSFPYKCMYLERCLHPRFYTEILERLLETFDSASQPVYVVDLLCLLGNEYRKKKEKEGKKKYEEVMVEAKKIHLRNPAAFESKPLSELHFHNSNARFLKGNEQKEEECTKALKICTEKYEQLHDHPETAATLIFSGIVSKLCKKFEEAIDRSKKALELFQTKLGNHYMTALTLKITGDLYVSLDEKYEVDGLECYKAALKMFDDLGMDENKESILVRKNLGTCHMKSGNFDEAMKLFSEAEQIAKRELEEEHHWKVLVKTSLALLLEKMNNVEGAIDKMHKGLEMGKSMNLPVNMMGGEEMIKFLNRYPGKFPETELPSK</sequence>
<evidence type="ECO:0000256" key="1">
    <source>
        <dbReference type="PROSITE-ProRule" id="PRU00339"/>
    </source>
</evidence>
<comment type="caution">
    <text evidence="3">The sequence shown here is derived from an EMBL/GenBank/DDBJ whole genome shotgun (WGS) entry which is preliminary data.</text>
</comment>
<dbReference type="InterPro" id="IPR007111">
    <property type="entry name" value="NACHT_NTPase"/>
</dbReference>
<dbReference type="PROSITE" id="PS50005">
    <property type="entry name" value="TPR"/>
    <property type="match status" value="1"/>
</dbReference>
<dbReference type="Gene3D" id="1.25.40.10">
    <property type="entry name" value="Tetratricopeptide repeat domain"/>
    <property type="match status" value="2"/>
</dbReference>
<dbReference type="PANTHER" id="PTHR47691:SF3">
    <property type="entry name" value="HTH-TYPE TRANSCRIPTIONAL REGULATOR RV0890C-RELATED"/>
    <property type="match status" value="1"/>
</dbReference>
<evidence type="ECO:0000259" key="2">
    <source>
        <dbReference type="SMART" id="SM00382"/>
    </source>
</evidence>
<dbReference type="SUPFAM" id="SSF48452">
    <property type="entry name" value="TPR-like"/>
    <property type="match status" value="1"/>
</dbReference>
<dbReference type="InterPro" id="IPR041249">
    <property type="entry name" value="HEPN_DZIP3"/>
</dbReference>
<dbReference type="PANTHER" id="PTHR47691">
    <property type="entry name" value="REGULATOR-RELATED"/>
    <property type="match status" value="1"/>
</dbReference>